<gene>
    <name evidence="3" type="ORF">SAMN05421753_1295</name>
</gene>
<feature type="transmembrane region" description="Helical" evidence="2">
    <location>
        <begin position="368"/>
        <end position="385"/>
    </location>
</feature>
<feature type="region of interest" description="Disordered" evidence="1">
    <location>
        <begin position="1024"/>
        <end position="1066"/>
    </location>
</feature>
<protein>
    <recommendedName>
        <fullName evidence="5">Tetratricopeptide repeat-containing protein</fullName>
    </recommendedName>
</protein>
<feature type="compositionally biased region" description="Low complexity" evidence="1">
    <location>
        <begin position="1029"/>
        <end position="1040"/>
    </location>
</feature>
<accession>A0A1I3TB96</accession>
<feature type="compositionally biased region" description="Low complexity" evidence="1">
    <location>
        <begin position="1"/>
        <end position="20"/>
    </location>
</feature>
<feature type="transmembrane region" description="Helical" evidence="2">
    <location>
        <begin position="138"/>
        <end position="159"/>
    </location>
</feature>
<organism evidence="3 4">
    <name type="scientific">Planctomicrobium piriforme</name>
    <dbReference type="NCBI Taxonomy" id="1576369"/>
    <lineage>
        <taxon>Bacteria</taxon>
        <taxon>Pseudomonadati</taxon>
        <taxon>Planctomycetota</taxon>
        <taxon>Planctomycetia</taxon>
        <taxon>Planctomycetales</taxon>
        <taxon>Planctomycetaceae</taxon>
        <taxon>Planctomicrobium</taxon>
    </lineage>
</organism>
<keyword evidence="2" id="KW-0812">Transmembrane</keyword>
<name>A0A1I3TB96_9PLAN</name>
<keyword evidence="2" id="KW-0472">Membrane</keyword>
<sequence>MVADNSESPSEPVDESPAAADAPLDTAQTEPDASAEPHDDFPEYEELTPELLEDECLRGDVMLRWALILLSVLLGWTFITETKVLVGIRTGEYLLSHGVLPPRFDVFSATAAGRPWVNLGWLSDLTVGATHQFLGMPWLSILCAVTVGLTFWCLSRITIPGVTTWWGSVCGVLALLALFPVFQPGSSTVAVLGLVLLMWGLARWTTSPATDRSWLLIPLFVFWTNLDPRCWIGLLLLAMFSIGELLSPTGKTPVGRRRLMFAGIALLAGVFVSPWPISPATQFLTAYREAVEARSYLGISEFFHRLDYTWQHLIFWTSLDFYSLASLVLMVLAAVTLVLNRSRLHFGWVFVWLGVNALGFFYGDSICYAAIVNAVIAILNGQDWCRSAFKMDYSITTPNVLWSRAGRAVTVLGFFLLAYLAINGALMGPQSRRIGLGLDPRWRNRITSLEEEVLPNTFSDRIFPTMPAQGDLMIWLGKKPFVDSRLGLYLGGPENLLKLHKETRAALFPGREVENAAAGTELWKSTLAKYEITDVFARLWGAKPAYGPFFQLYANPSFVLTGLGSAGANLTRNDLPSPELKAHLEKFGLTDFAKVAFRPPQPPEVIDLQAVWPLPVSKYDRWMIQKLQVTPPAAELASHYNAILTESGKPFTQQQAAGLAMLAARTVREALIVDPNSALAYRSLGNACGVLQQVEQQTALQSGVQASVEMYETQILSAAFSAAIAGQEDPDDLLKLFQILLAQRSLDTAIDVLARYDRAIVTHPIQMSVDRRLGLEELRRQVQDAVNSVKEQIATARGEKRPALELAGMALAGNCPQLALSILEEDLTRLASEPELQLLYATLLLKNGRIETAFDQIDSLQAKMNGPNAANVPPFLKNQWKSVALAVNLSAQNLGEVVKLSEEEQDAFWKSGLTSLLQLPFTSMKLPIQMQLWPAYEARVTFSAAIELPERWAVMQMQAVRAELQLGRLEAATTRLQRLVKMHPQFSQRSIAAMYLVALTGKPYEFPPNANDLPAWMLELPIDPPAKPATPVAPAAGSDPGPLPPTPPGAPSTDPPPAPPVPVTPP</sequence>
<dbReference type="Proteomes" id="UP000199518">
    <property type="component" value="Unassembled WGS sequence"/>
</dbReference>
<evidence type="ECO:0000313" key="4">
    <source>
        <dbReference type="Proteomes" id="UP000199518"/>
    </source>
</evidence>
<dbReference type="AlphaFoldDB" id="A0A1I3TB96"/>
<evidence type="ECO:0008006" key="5">
    <source>
        <dbReference type="Google" id="ProtNLM"/>
    </source>
</evidence>
<feature type="transmembrane region" description="Helical" evidence="2">
    <location>
        <begin position="61"/>
        <end position="79"/>
    </location>
</feature>
<reference evidence="4" key="1">
    <citation type="submission" date="2016-10" db="EMBL/GenBank/DDBJ databases">
        <authorList>
            <person name="Varghese N."/>
            <person name="Submissions S."/>
        </authorList>
    </citation>
    <scope>NUCLEOTIDE SEQUENCE [LARGE SCALE GENOMIC DNA]</scope>
    <source>
        <strain evidence="4">DSM 26348</strain>
    </source>
</reference>
<dbReference type="RefSeq" id="WP_092057149.1">
    <property type="nucleotide sequence ID" value="NZ_FOQD01000029.1"/>
</dbReference>
<dbReference type="InterPro" id="IPR011990">
    <property type="entry name" value="TPR-like_helical_dom_sf"/>
</dbReference>
<feature type="transmembrane region" description="Helical" evidence="2">
    <location>
        <begin position="165"/>
        <end position="182"/>
    </location>
</feature>
<proteinExistence type="predicted"/>
<feature type="transmembrane region" description="Helical" evidence="2">
    <location>
        <begin position="259"/>
        <end position="277"/>
    </location>
</feature>
<feature type="transmembrane region" description="Helical" evidence="2">
    <location>
        <begin position="405"/>
        <end position="426"/>
    </location>
</feature>
<dbReference type="EMBL" id="FOQD01000029">
    <property type="protein sequence ID" value="SFJ68225.1"/>
    <property type="molecule type" value="Genomic_DNA"/>
</dbReference>
<feature type="transmembrane region" description="Helical" evidence="2">
    <location>
        <begin position="226"/>
        <end position="247"/>
    </location>
</feature>
<dbReference type="SUPFAM" id="SSF48452">
    <property type="entry name" value="TPR-like"/>
    <property type="match status" value="1"/>
</dbReference>
<evidence type="ECO:0000256" key="1">
    <source>
        <dbReference type="SAM" id="MobiDB-lite"/>
    </source>
</evidence>
<feature type="transmembrane region" description="Helical" evidence="2">
    <location>
        <begin position="189"/>
        <end position="206"/>
    </location>
</feature>
<dbReference type="Gene3D" id="1.25.40.10">
    <property type="entry name" value="Tetratricopeptide repeat domain"/>
    <property type="match status" value="1"/>
</dbReference>
<feature type="transmembrane region" description="Helical" evidence="2">
    <location>
        <begin position="313"/>
        <end position="339"/>
    </location>
</feature>
<feature type="compositionally biased region" description="Pro residues" evidence="1">
    <location>
        <begin position="1041"/>
        <end position="1066"/>
    </location>
</feature>
<keyword evidence="2" id="KW-1133">Transmembrane helix</keyword>
<dbReference type="OrthoDB" id="213198at2"/>
<evidence type="ECO:0000256" key="2">
    <source>
        <dbReference type="SAM" id="Phobius"/>
    </source>
</evidence>
<feature type="region of interest" description="Disordered" evidence="1">
    <location>
        <begin position="1"/>
        <end position="41"/>
    </location>
</feature>
<evidence type="ECO:0000313" key="3">
    <source>
        <dbReference type="EMBL" id="SFJ68225.1"/>
    </source>
</evidence>
<dbReference type="STRING" id="1576369.SAMN05421753_1295"/>
<keyword evidence="4" id="KW-1185">Reference proteome</keyword>